<evidence type="ECO:0000313" key="2">
    <source>
        <dbReference type="EMBL" id="KEZ53313.1"/>
    </source>
</evidence>
<dbReference type="EMBL" id="JNVC02000002">
    <property type="protein sequence ID" value="KEZ53313.1"/>
    <property type="molecule type" value="Genomic_DNA"/>
</dbReference>
<evidence type="ECO:0000259" key="1">
    <source>
        <dbReference type="Pfam" id="PF12728"/>
    </source>
</evidence>
<gene>
    <name evidence="2" type="ORF">GS18_0206845</name>
</gene>
<feature type="domain" description="Helix-turn-helix" evidence="1">
    <location>
        <begin position="2"/>
        <end position="50"/>
    </location>
</feature>
<proteinExistence type="predicted"/>
<dbReference type="Pfam" id="PF12728">
    <property type="entry name" value="HTH_17"/>
    <property type="match status" value="1"/>
</dbReference>
<dbReference type="NCBIfam" id="TIGR01764">
    <property type="entry name" value="excise"/>
    <property type="match status" value="1"/>
</dbReference>
<dbReference type="InterPro" id="IPR041657">
    <property type="entry name" value="HTH_17"/>
</dbReference>
<keyword evidence="3" id="KW-1185">Reference proteome</keyword>
<sequence>MYLTIKETAEHLSMPENYIEALILQKKIRAVHDGEQYLINKDQFTTHLEQMETYKEQLDEWLSKPIPEDIDIKDED</sequence>
<accession>A0A084H151</accession>
<dbReference type="GO" id="GO:0003677">
    <property type="term" value="F:DNA binding"/>
    <property type="evidence" value="ECO:0007669"/>
    <property type="project" value="InterPro"/>
</dbReference>
<comment type="caution">
    <text evidence="2">The sequence shown here is derived from an EMBL/GenBank/DDBJ whole genome shotgun (WGS) entry which is preliminary data.</text>
</comment>
<dbReference type="STRING" id="246786.GS18_0206845"/>
<dbReference type="RefSeq" id="WP_029285714.1">
    <property type="nucleotide sequence ID" value="NZ_CANLZQ010000005.1"/>
</dbReference>
<evidence type="ECO:0000313" key="3">
    <source>
        <dbReference type="Proteomes" id="UP000028549"/>
    </source>
</evidence>
<organism evidence="2 3">
    <name type="scientific">Metabacillus indicus</name>
    <name type="common">Bacillus indicus</name>
    <dbReference type="NCBI Taxonomy" id="246786"/>
    <lineage>
        <taxon>Bacteria</taxon>
        <taxon>Bacillati</taxon>
        <taxon>Bacillota</taxon>
        <taxon>Bacilli</taxon>
        <taxon>Bacillales</taxon>
        <taxon>Bacillaceae</taxon>
        <taxon>Metabacillus</taxon>
    </lineage>
</organism>
<name>A0A084H151_METID</name>
<dbReference type="InterPro" id="IPR010093">
    <property type="entry name" value="SinI_DNA-bd"/>
</dbReference>
<protein>
    <recommendedName>
        <fullName evidence="1">Helix-turn-helix domain-containing protein</fullName>
    </recommendedName>
</protein>
<dbReference type="OrthoDB" id="2166477at2"/>
<reference evidence="2 3" key="1">
    <citation type="journal article" date="2005" name="Int. J. Syst. Evol. Microbiol.">
        <title>Bacillus cibi sp. nov., isolated from jeotgal, a traditional Korean fermented seafood.</title>
        <authorList>
            <person name="Yoon J.H."/>
            <person name="Lee C.H."/>
            <person name="Oh T.K."/>
        </authorList>
    </citation>
    <scope>NUCLEOTIDE SEQUENCE [LARGE SCALE GENOMIC DNA]</scope>
    <source>
        <strain evidence="2 3">DSM 16189</strain>
    </source>
</reference>
<dbReference type="Proteomes" id="UP000028549">
    <property type="component" value="Unassembled WGS sequence"/>
</dbReference>
<dbReference type="AlphaFoldDB" id="A0A084H151"/>